<gene>
    <name evidence="5" type="ORF">PVL29_026669</name>
</gene>
<evidence type="ECO:0000256" key="1">
    <source>
        <dbReference type="ARBA" id="ARBA00009995"/>
    </source>
</evidence>
<evidence type="ECO:0000256" key="2">
    <source>
        <dbReference type="ARBA" id="ARBA00022676"/>
    </source>
</evidence>
<dbReference type="FunFam" id="3.40.50.2000:FF:000088">
    <property type="entry name" value="Glycosyltransferase"/>
    <property type="match status" value="1"/>
</dbReference>
<keyword evidence="3" id="KW-0808">Transferase</keyword>
<comment type="caution">
    <text evidence="5">The sequence shown here is derived from an EMBL/GenBank/DDBJ whole genome shotgun (WGS) entry which is preliminary data.</text>
</comment>
<reference evidence="5 6" key="1">
    <citation type="journal article" date="2023" name="BMC Biotechnol.">
        <title>Vitis rotundifolia cv Carlos genome sequencing.</title>
        <authorList>
            <person name="Huff M."/>
            <person name="Hulse-Kemp A."/>
            <person name="Scheffler B."/>
            <person name="Youngblood R."/>
            <person name="Simpson S."/>
            <person name="Babiker E."/>
            <person name="Staton M."/>
        </authorList>
    </citation>
    <scope>NUCLEOTIDE SEQUENCE [LARGE SCALE GENOMIC DNA]</scope>
    <source>
        <tissue evidence="5">Leaf</tissue>
    </source>
</reference>
<protein>
    <submittedName>
        <fullName evidence="5">Uncharacterized protein</fullName>
    </submittedName>
</protein>
<keyword evidence="6" id="KW-1185">Reference proteome</keyword>
<proteinExistence type="inferred from homology"/>
<dbReference type="GO" id="GO:0035251">
    <property type="term" value="F:UDP-glucosyltransferase activity"/>
    <property type="evidence" value="ECO:0007669"/>
    <property type="project" value="InterPro"/>
</dbReference>
<feature type="compositionally biased region" description="Basic and acidic residues" evidence="4">
    <location>
        <begin position="470"/>
        <end position="481"/>
    </location>
</feature>
<name>A0AA38YH08_VITRO</name>
<dbReference type="InterPro" id="IPR002213">
    <property type="entry name" value="UDP_glucos_trans"/>
</dbReference>
<dbReference type="CDD" id="cd03784">
    <property type="entry name" value="GT1_Gtf-like"/>
    <property type="match status" value="1"/>
</dbReference>
<dbReference type="Pfam" id="PF00201">
    <property type="entry name" value="UDPGT"/>
    <property type="match status" value="1"/>
</dbReference>
<evidence type="ECO:0000256" key="3">
    <source>
        <dbReference type="ARBA" id="ARBA00022679"/>
    </source>
</evidence>
<dbReference type="PANTHER" id="PTHR48049:SF160">
    <property type="entry name" value="UDP-GLYCOSYLTRANSFERASE 91A1"/>
    <property type="match status" value="1"/>
</dbReference>
<dbReference type="EMBL" id="JARBHA010000020">
    <property type="protein sequence ID" value="KAJ9670265.1"/>
    <property type="molecule type" value="Genomic_DNA"/>
</dbReference>
<sequence>MDSKALQSKQGDELHVVMFPWLAFGHMIPYLELAKLIAQSGHRVSFVSTPRNIDRLPKLPQNLASFITFVKLPLPHVSNLPENAEATTDLPYNKVQYLKLAHDLLQEPMALFLEAAAPDWVLHDFTAHWLGLIATKLGISCAFFSIFIASAVSVLNSGYQLDYRSEPEHFTVVPKWVPFHSNVAFCYFEIKKIFDCVNGDASGVSDRYRFTESIKGCDLVAVRSCFELEPEWLRLLEQLHRKPVIPVGQLATNLHDCGDDDKDERWQQMKEWLDKQASGSVVYVAFGSEAKPNQTELTESALGLEQSQLPFFWVLKMRRGPTDTEVIRLPDGFEERTKGRGIVCTSWAPQLKILSHPSIGGFLSHSGWTSVVEALHLERPLILLTFLADQGLNARFLQEKRMGYLIPRNEQDGWFTREAVAQSLRLVVVEEGGKIYRDKAKEMRGVFGDRDRQNHYVDTLVSCLKEHRRTNNEGRAPREANEIDAVVGARG</sequence>
<feature type="region of interest" description="Disordered" evidence="4">
    <location>
        <begin position="470"/>
        <end position="491"/>
    </location>
</feature>
<comment type="similarity">
    <text evidence="1">Belongs to the UDP-glycosyltransferase family.</text>
</comment>
<dbReference type="SUPFAM" id="SSF53756">
    <property type="entry name" value="UDP-Glycosyltransferase/glycogen phosphorylase"/>
    <property type="match status" value="1"/>
</dbReference>
<keyword evidence="2" id="KW-0328">Glycosyltransferase</keyword>
<dbReference type="InterPro" id="IPR050481">
    <property type="entry name" value="UDP-glycosyltransf_plant"/>
</dbReference>
<dbReference type="AlphaFoldDB" id="A0AA38YH08"/>
<dbReference type="Proteomes" id="UP001168098">
    <property type="component" value="Unassembled WGS sequence"/>
</dbReference>
<dbReference type="PANTHER" id="PTHR48049">
    <property type="entry name" value="GLYCOSYLTRANSFERASE"/>
    <property type="match status" value="1"/>
</dbReference>
<dbReference type="Gene3D" id="3.40.50.2000">
    <property type="entry name" value="Glycogen Phosphorylase B"/>
    <property type="match status" value="2"/>
</dbReference>
<organism evidence="5 6">
    <name type="scientific">Vitis rotundifolia</name>
    <name type="common">Muscadine grape</name>
    <dbReference type="NCBI Taxonomy" id="103349"/>
    <lineage>
        <taxon>Eukaryota</taxon>
        <taxon>Viridiplantae</taxon>
        <taxon>Streptophyta</taxon>
        <taxon>Embryophyta</taxon>
        <taxon>Tracheophyta</taxon>
        <taxon>Spermatophyta</taxon>
        <taxon>Magnoliopsida</taxon>
        <taxon>eudicotyledons</taxon>
        <taxon>Gunneridae</taxon>
        <taxon>Pentapetalae</taxon>
        <taxon>rosids</taxon>
        <taxon>Vitales</taxon>
        <taxon>Vitaceae</taxon>
        <taxon>Viteae</taxon>
        <taxon>Vitis</taxon>
    </lineage>
</organism>
<evidence type="ECO:0000313" key="6">
    <source>
        <dbReference type="Proteomes" id="UP001168098"/>
    </source>
</evidence>
<evidence type="ECO:0000256" key="4">
    <source>
        <dbReference type="SAM" id="MobiDB-lite"/>
    </source>
</evidence>
<accession>A0AA38YH08</accession>
<dbReference type="FunFam" id="3.40.50.2000:FF:000037">
    <property type="entry name" value="Glycosyltransferase"/>
    <property type="match status" value="1"/>
</dbReference>
<evidence type="ECO:0000313" key="5">
    <source>
        <dbReference type="EMBL" id="KAJ9670265.1"/>
    </source>
</evidence>